<proteinExistence type="predicted"/>
<name>A0A915AEJ3_PARUN</name>
<evidence type="ECO:0000313" key="5">
    <source>
        <dbReference type="WBParaSite" id="PgR006_g105_t07"/>
    </source>
</evidence>
<organism evidence="4 5">
    <name type="scientific">Parascaris univalens</name>
    <name type="common">Nematode worm</name>
    <dbReference type="NCBI Taxonomy" id="6257"/>
    <lineage>
        <taxon>Eukaryota</taxon>
        <taxon>Metazoa</taxon>
        <taxon>Ecdysozoa</taxon>
        <taxon>Nematoda</taxon>
        <taxon>Chromadorea</taxon>
        <taxon>Rhabditida</taxon>
        <taxon>Spirurina</taxon>
        <taxon>Ascaridomorpha</taxon>
        <taxon>Ascaridoidea</taxon>
        <taxon>Ascarididae</taxon>
        <taxon>Parascaris</taxon>
    </lineage>
</organism>
<reference evidence="5" key="1">
    <citation type="submission" date="2022-11" db="UniProtKB">
        <authorList>
            <consortium name="WormBaseParasite"/>
        </authorList>
    </citation>
    <scope>IDENTIFICATION</scope>
</reference>
<dbReference type="InterPro" id="IPR052752">
    <property type="entry name" value="NACHT-WD_repeat"/>
</dbReference>
<evidence type="ECO:0000256" key="1">
    <source>
        <dbReference type="ARBA" id="ARBA00022574"/>
    </source>
</evidence>
<sequence>MGLGLEVIAEWMKLVGRTLTARQWDLVTKALAYCTLPLFVKLIYATVARWKSYSRPQETLLFHSIQEGIHALFDRTENQHGKLLVSHALSYITAARSGLSDSEVEDLISLDDKVLDDIYQYHLPPVRRIPPLLWSRIRADLPGYLSERAADGVIVLNWYHEQFRTTATGRYFKNLNHLLSTHSALADYFLGLWGGVPKPFQYTEMQKQRFGVIENEGLADRKVPKQPNIFHSKDGKQIRYNTRKLNELPFHLLRAKRIDELMTLCLFDYEFLYAKS</sequence>
<dbReference type="Proteomes" id="UP000887569">
    <property type="component" value="Unplaced"/>
</dbReference>
<keyword evidence="1" id="KW-0853">WD repeat</keyword>
<evidence type="ECO:0000313" key="4">
    <source>
        <dbReference type="Proteomes" id="UP000887569"/>
    </source>
</evidence>
<protein>
    <submittedName>
        <fullName evidence="5">WD_REPEATS_REGION domain-containing protein</fullName>
    </submittedName>
</protein>
<feature type="domain" description="NWD1/2-like winged helix-turn-helix" evidence="3">
    <location>
        <begin position="64"/>
        <end position="178"/>
    </location>
</feature>
<dbReference type="WBParaSite" id="PgR006_g105_t07">
    <property type="protein sequence ID" value="PgR006_g105_t07"/>
    <property type="gene ID" value="PgR006_g105"/>
</dbReference>
<dbReference type="AlphaFoldDB" id="A0A915AEJ3"/>
<accession>A0A915AEJ3</accession>
<keyword evidence="4" id="KW-1185">Reference proteome</keyword>
<dbReference type="PANTHER" id="PTHR19871:SF14">
    <property type="entry name" value="DUF4062 DOMAIN-CONTAINING PROTEIN"/>
    <property type="match status" value="1"/>
</dbReference>
<evidence type="ECO:0000256" key="2">
    <source>
        <dbReference type="ARBA" id="ARBA00022737"/>
    </source>
</evidence>
<dbReference type="PANTHER" id="PTHR19871">
    <property type="entry name" value="BETA TRANSDUCIN-RELATED PROTEIN"/>
    <property type="match status" value="1"/>
</dbReference>
<dbReference type="InterPro" id="IPR057588">
    <property type="entry name" value="NWD1/2-like_WH"/>
</dbReference>
<dbReference type="Pfam" id="PF25469">
    <property type="entry name" value="WHD_NWD1"/>
    <property type="match status" value="1"/>
</dbReference>
<keyword evidence="2" id="KW-0677">Repeat</keyword>
<evidence type="ECO:0000259" key="3">
    <source>
        <dbReference type="Pfam" id="PF25469"/>
    </source>
</evidence>